<keyword evidence="7 10" id="KW-0256">Endoplasmic reticulum</keyword>
<feature type="transmembrane region" description="Helical" evidence="10">
    <location>
        <begin position="347"/>
        <end position="371"/>
    </location>
</feature>
<protein>
    <recommendedName>
        <fullName evidence="10">Mannosyltransferase</fullName>
        <ecNumber evidence="10">2.4.1.-</ecNumber>
    </recommendedName>
</protein>
<feature type="transmembrane region" description="Helical" evidence="10">
    <location>
        <begin position="151"/>
        <end position="184"/>
    </location>
</feature>
<dbReference type="PANTHER" id="PTHR22760">
    <property type="entry name" value="GLYCOSYLTRANSFERASE"/>
    <property type="match status" value="1"/>
</dbReference>
<evidence type="ECO:0000256" key="5">
    <source>
        <dbReference type="ARBA" id="ARBA00022679"/>
    </source>
</evidence>
<sequence>MRKLAKKINETQRNDQDSSNYLFLYKILTNLNDTNIFMLFLTFRLPSVYYNLIWDCDETYNYWDPLHFLIFGQGTQTWEYSPVYALRSYLYLLIHSLPLIPFKSLVTSKITLFYLLRFIFALIQSYIDLNLFKSLKKLSKDDPKIFQYVHYFYLIFNLTNVGLFLSSTSFLPSSFSLYLITYAYSNIYLNNYKRSVLAIGLAVLLAWPFVAILGLPVIINFLLKKSILKFLKTTILFGLIIGGALILIDSYFYGKIVFAPLNIFMYNVLDTTGKGPDLYGREPFSYYLKNLFLNFNVLFPLSISSILLLLSVSLKSKNFSKNSFLTYLGIFLWLLVFMTRPHKEERFIYPIYELLIISSALSVSLITNFLLKKNRIYSIIPNLIILIHFLLSLSRLLALLFNYSSTISIYFKLNDQNIKFSSPHLNYKSDINVCVGKEWYRFPSYFFIPERTEMHEWNLKFLESDFKGQLPGYFTRADNITTIIESTRHIDPLFNDFNREVTQRYVTIDKCDFLIDTDNLSDEKFNKATKLNWKTLASLPFYDSVEKYQILRSFYIPFFYEKQVLFTFFKLKVRVP</sequence>
<dbReference type="GO" id="GO:0006487">
    <property type="term" value="P:protein N-linked glycosylation"/>
    <property type="evidence" value="ECO:0007669"/>
    <property type="project" value="TreeGrafter"/>
</dbReference>
<gene>
    <name evidence="11" type="ORF">OXX778_LOCUS3183</name>
</gene>
<reference evidence="11" key="1">
    <citation type="submission" date="2021-02" db="EMBL/GenBank/DDBJ databases">
        <authorList>
            <person name="Nowell W R."/>
        </authorList>
    </citation>
    <scope>NUCLEOTIDE SEQUENCE</scope>
    <source>
        <strain evidence="11">Ploen Becks lab</strain>
    </source>
</reference>
<comment type="subcellular location">
    <subcellularLocation>
        <location evidence="1 10">Endoplasmic reticulum membrane</location>
        <topology evidence="1 10">Multi-pass membrane protein</topology>
    </subcellularLocation>
</comment>
<evidence type="ECO:0000256" key="9">
    <source>
        <dbReference type="ARBA" id="ARBA00023136"/>
    </source>
</evidence>
<dbReference type="UniPathway" id="UPA00378"/>
<feature type="transmembrane region" description="Helical" evidence="10">
    <location>
        <begin position="196"/>
        <end position="223"/>
    </location>
</feature>
<feature type="transmembrane region" description="Helical" evidence="10">
    <location>
        <begin position="235"/>
        <end position="254"/>
    </location>
</feature>
<evidence type="ECO:0000256" key="4">
    <source>
        <dbReference type="ARBA" id="ARBA00022676"/>
    </source>
</evidence>
<keyword evidence="4 10" id="KW-0328">Glycosyltransferase</keyword>
<keyword evidence="5" id="KW-0808">Transferase</keyword>
<organism evidence="11 12">
    <name type="scientific">Brachionus calyciflorus</name>
    <dbReference type="NCBI Taxonomy" id="104777"/>
    <lineage>
        <taxon>Eukaryota</taxon>
        <taxon>Metazoa</taxon>
        <taxon>Spiralia</taxon>
        <taxon>Gnathifera</taxon>
        <taxon>Rotifera</taxon>
        <taxon>Eurotatoria</taxon>
        <taxon>Monogononta</taxon>
        <taxon>Pseudotrocha</taxon>
        <taxon>Ploima</taxon>
        <taxon>Brachionidae</taxon>
        <taxon>Brachionus</taxon>
    </lineage>
</organism>
<comment type="pathway">
    <text evidence="2">Protein modification; protein glycosylation.</text>
</comment>
<accession>A0A813NDF2</accession>
<dbReference type="Pfam" id="PF03901">
    <property type="entry name" value="Glyco_transf_22"/>
    <property type="match status" value="1"/>
</dbReference>
<dbReference type="Proteomes" id="UP000663879">
    <property type="component" value="Unassembled WGS sequence"/>
</dbReference>
<dbReference type="AlphaFoldDB" id="A0A813NDF2"/>
<evidence type="ECO:0000256" key="10">
    <source>
        <dbReference type="RuleBase" id="RU363075"/>
    </source>
</evidence>
<evidence type="ECO:0000256" key="8">
    <source>
        <dbReference type="ARBA" id="ARBA00022989"/>
    </source>
</evidence>
<feature type="transmembrane region" description="Helical" evidence="10">
    <location>
        <begin position="324"/>
        <end position="341"/>
    </location>
</feature>
<feature type="transmembrane region" description="Helical" evidence="10">
    <location>
        <begin position="112"/>
        <end position="131"/>
    </location>
</feature>
<evidence type="ECO:0000256" key="6">
    <source>
        <dbReference type="ARBA" id="ARBA00022692"/>
    </source>
</evidence>
<comment type="caution">
    <text evidence="11">The sequence shown here is derived from an EMBL/GenBank/DDBJ whole genome shotgun (WGS) entry which is preliminary data.</text>
</comment>
<evidence type="ECO:0000256" key="7">
    <source>
        <dbReference type="ARBA" id="ARBA00022824"/>
    </source>
</evidence>
<feature type="transmembrane region" description="Helical" evidence="10">
    <location>
        <begin position="383"/>
        <end position="403"/>
    </location>
</feature>
<name>A0A813NDF2_9BILA</name>
<evidence type="ECO:0000256" key="3">
    <source>
        <dbReference type="ARBA" id="ARBA00007063"/>
    </source>
</evidence>
<dbReference type="EC" id="2.4.1.-" evidence="10"/>
<evidence type="ECO:0000313" key="12">
    <source>
        <dbReference type="Proteomes" id="UP000663879"/>
    </source>
</evidence>
<dbReference type="PANTHER" id="PTHR22760:SF2">
    <property type="entry name" value="ALPHA-1,2-MANNOSYLTRANSFERASE ALG9"/>
    <property type="match status" value="1"/>
</dbReference>
<comment type="similarity">
    <text evidence="3 10">Belongs to the glycosyltransferase 22 family.</text>
</comment>
<dbReference type="GO" id="GO:0000026">
    <property type="term" value="F:alpha-1,2-mannosyltransferase activity"/>
    <property type="evidence" value="ECO:0007669"/>
    <property type="project" value="TreeGrafter"/>
</dbReference>
<keyword evidence="12" id="KW-1185">Reference proteome</keyword>
<keyword evidence="9 10" id="KW-0472">Membrane</keyword>
<evidence type="ECO:0000256" key="2">
    <source>
        <dbReference type="ARBA" id="ARBA00004922"/>
    </source>
</evidence>
<keyword evidence="6 10" id="KW-0812">Transmembrane</keyword>
<keyword evidence="8 10" id="KW-1133">Transmembrane helix</keyword>
<dbReference type="EMBL" id="CAJNOC010000273">
    <property type="protein sequence ID" value="CAF0737013.1"/>
    <property type="molecule type" value="Genomic_DNA"/>
</dbReference>
<dbReference type="GO" id="GO:0005789">
    <property type="term" value="C:endoplasmic reticulum membrane"/>
    <property type="evidence" value="ECO:0007669"/>
    <property type="project" value="UniProtKB-SubCell"/>
</dbReference>
<proteinExistence type="inferred from homology"/>
<dbReference type="InterPro" id="IPR005599">
    <property type="entry name" value="GPI_mannosylTrfase"/>
</dbReference>
<evidence type="ECO:0000256" key="1">
    <source>
        <dbReference type="ARBA" id="ARBA00004477"/>
    </source>
</evidence>
<dbReference type="OrthoDB" id="497541at2759"/>
<evidence type="ECO:0000313" key="11">
    <source>
        <dbReference type="EMBL" id="CAF0737013.1"/>
    </source>
</evidence>
<feature type="transmembrane region" description="Helical" evidence="10">
    <location>
        <begin position="291"/>
        <end position="312"/>
    </location>
</feature>